<dbReference type="RefSeq" id="WP_021727208.1">
    <property type="nucleotide sequence ID" value="NZ_AWEZ01000069.1"/>
</dbReference>
<keyword evidence="1" id="KW-0808">Transferase</keyword>
<dbReference type="Pfam" id="PF00294">
    <property type="entry name" value="PfkB"/>
    <property type="match status" value="1"/>
</dbReference>
<dbReference type="InterPro" id="IPR029056">
    <property type="entry name" value="Ribokinase-like"/>
</dbReference>
<dbReference type="CDD" id="cd06170">
    <property type="entry name" value="LuxR_C_like"/>
    <property type="match status" value="1"/>
</dbReference>
<dbReference type="GO" id="GO:0006355">
    <property type="term" value="P:regulation of DNA-templated transcription"/>
    <property type="evidence" value="ECO:0007669"/>
    <property type="project" value="InterPro"/>
</dbReference>
<dbReference type="InterPro" id="IPR036390">
    <property type="entry name" value="WH_DNA-bd_sf"/>
</dbReference>
<feature type="domain" description="HTH luxR-type" evidence="4">
    <location>
        <begin position="1"/>
        <end position="60"/>
    </location>
</feature>
<dbReference type="InterPro" id="IPR011611">
    <property type="entry name" value="PfkB_dom"/>
</dbReference>
<evidence type="ECO:0000313" key="6">
    <source>
        <dbReference type="Proteomes" id="UP000016638"/>
    </source>
</evidence>
<dbReference type="InterPro" id="IPR012318">
    <property type="entry name" value="HTH_CRP"/>
</dbReference>
<dbReference type="EMBL" id="AWEZ01000069">
    <property type="protein sequence ID" value="ERL06152.1"/>
    <property type="molecule type" value="Genomic_DNA"/>
</dbReference>
<evidence type="ECO:0000256" key="1">
    <source>
        <dbReference type="ARBA" id="ARBA00022679"/>
    </source>
</evidence>
<keyword evidence="2" id="KW-0418">Kinase</keyword>
<evidence type="ECO:0000259" key="4">
    <source>
        <dbReference type="SMART" id="SM00421"/>
    </source>
</evidence>
<accession>U2USQ9</accession>
<dbReference type="STRING" id="1125712.HMPREF1316_0753"/>
<dbReference type="GO" id="GO:0043565">
    <property type="term" value="F:sequence-specific DNA binding"/>
    <property type="evidence" value="ECO:0007669"/>
    <property type="project" value="InterPro"/>
</dbReference>
<protein>
    <submittedName>
        <fullName evidence="5">Winged helix-turn-helix DNA-binding protein</fullName>
    </submittedName>
</protein>
<dbReference type="PROSITE" id="PS00583">
    <property type="entry name" value="PFKB_KINASES_1"/>
    <property type="match status" value="1"/>
</dbReference>
<comment type="caution">
    <text evidence="5">The sequence shown here is derived from an EMBL/GenBank/DDBJ whole genome shotgun (WGS) entry which is preliminary data.</text>
</comment>
<dbReference type="GO" id="GO:0016301">
    <property type="term" value="F:kinase activity"/>
    <property type="evidence" value="ECO:0007669"/>
    <property type="project" value="UniProtKB-KW"/>
</dbReference>
<dbReference type="CDD" id="cd01941">
    <property type="entry name" value="YeiC_kinase_like"/>
    <property type="match status" value="1"/>
</dbReference>
<dbReference type="SMART" id="SM00419">
    <property type="entry name" value="HTH_CRP"/>
    <property type="match status" value="1"/>
</dbReference>
<proteinExistence type="predicted"/>
<dbReference type="SUPFAM" id="SSF53613">
    <property type="entry name" value="Ribokinase-like"/>
    <property type="match status" value="1"/>
</dbReference>
<dbReference type="Proteomes" id="UP000016638">
    <property type="component" value="Unassembled WGS sequence"/>
</dbReference>
<dbReference type="PANTHER" id="PTHR10584">
    <property type="entry name" value="SUGAR KINASE"/>
    <property type="match status" value="1"/>
</dbReference>
<dbReference type="Pfam" id="PF13412">
    <property type="entry name" value="HTH_24"/>
    <property type="match status" value="1"/>
</dbReference>
<dbReference type="AlphaFoldDB" id="U2USQ9"/>
<evidence type="ECO:0000313" key="5">
    <source>
        <dbReference type="EMBL" id="ERL06152.1"/>
    </source>
</evidence>
<organism evidence="5 6">
    <name type="scientific">Olsenella profusa F0195</name>
    <dbReference type="NCBI Taxonomy" id="1125712"/>
    <lineage>
        <taxon>Bacteria</taxon>
        <taxon>Bacillati</taxon>
        <taxon>Actinomycetota</taxon>
        <taxon>Coriobacteriia</taxon>
        <taxon>Coriobacteriales</taxon>
        <taxon>Atopobiaceae</taxon>
        <taxon>Olsenella</taxon>
    </lineage>
</organism>
<gene>
    <name evidence="5" type="ORF">HMPREF1316_0753</name>
</gene>
<dbReference type="SMART" id="SM00421">
    <property type="entry name" value="HTH_LUXR"/>
    <property type="match status" value="1"/>
</dbReference>
<reference evidence="5 6" key="1">
    <citation type="submission" date="2013-08" db="EMBL/GenBank/DDBJ databases">
        <authorList>
            <person name="Durkin A.S."/>
            <person name="Haft D.R."/>
            <person name="McCorrison J."/>
            <person name="Torralba M."/>
            <person name="Gillis M."/>
            <person name="Haft D.H."/>
            <person name="Methe B."/>
            <person name="Sutton G."/>
            <person name="Nelson K.E."/>
        </authorList>
    </citation>
    <scope>NUCLEOTIDE SEQUENCE [LARGE SCALE GENOMIC DNA]</scope>
    <source>
        <strain evidence="5 6">F0195</strain>
    </source>
</reference>
<dbReference type="InterPro" id="IPR000485">
    <property type="entry name" value="AsnC-type_HTH_dom"/>
</dbReference>
<dbReference type="PRINTS" id="PR00033">
    <property type="entry name" value="HTHASNC"/>
</dbReference>
<sequence>MSSITKRERQILSWIEEDPSISQAEIAERAGISRSSVAVHISNLMRKGVILGRRYVVRDHPYVVVIGGANIDIGGWPEHVLVARDSNPGTVTTSPGGAGRNIAHNLSLLGVDVRLITAFGTDEYAGVLRAACRGARIDISHSLTVPNFATSTYLYVTDETGSMTQAISDMKIFERLTPTFFEQHMHLINNSTACIIDANLPQSSIEFIVDHAGVPIFCDPVSTAKAPKVKRCLGKLTVLKPNVLELETLTGIKVTDDASLDRAVSSLLETGLKSVFVSRGADGLYCARDDERLSIPTLPTKVVNTTGAGDCLMAAIVWGWLDKRSLEEIGRLSNAAAATCVESPETINSLLSPELVQERLEQSAQ</sequence>
<dbReference type="InterPro" id="IPR036388">
    <property type="entry name" value="WH-like_DNA-bd_sf"/>
</dbReference>
<dbReference type="InterPro" id="IPR002173">
    <property type="entry name" value="Carboh/pur_kinase_PfkB_CS"/>
</dbReference>
<dbReference type="PROSITE" id="PS00584">
    <property type="entry name" value="PFKB_KINASES_2"/>
    <property type="match status" value="1"/>
</dbReference>
<dbReference type="Gene3D" id="3.40.1190.20">
    <property type="match status" value="1"/>
</dbReference>
<dbReference type="PANTHER" id="PTHR10584:SF166">
    <property type="entry name" value="RIBOKINASE"/>
    <property type="match status" value="1"/>
</dbReference>
<dbReference type="eggNOG" id="COG0524">
    <property type="taxonomic scope" value="Bacteria"/>
</dbReference>
<dbReference type="eggNOG" id="COG1522">
    <property type="taxonomic scope" value="Bacteria"/>
</dbReference>
<feature type="domain" description="HTH crp-type" evidence="3">
    <location>
        <begin position="13"/>
        <end position="59"/>
    </location>
</feature>
<keyword evidence="5" id="KW-0238">DNA-binding</keyword>
<dbReference type="InterPro" id="IPR000792">
    <property type="entry name" value="Tscrpt_reg_LuxR_C"/>
</dbReference>
<dbReference type="PATRIC" id="fig|1125712.3.peg.2408"/>
<evidence type="ECO:0000259" key="3">
    <source>
        <dbReference type="SMART" id="SM00419"/>
    </source>
</evidence>
<name>U2USQ9_9ACTN</name>
<evidence type="ECO:0000256" key="2">
    <source>
        <dbReference type="ARBA" id="ARBA00022777"/>
    </source>
</evidence>
<dbReference type="Gene3D" id="1.10.10.10">
    <property type="entry name" value="Winged helix-like DNA-binding domain superfamily/Winged helix DNA-binding domain"/>
    <property type="match status" value="1"/>
</dbReference>
<dbReference type="SUPFAM" id="SSF46785">
    <property type="entry name" value="Winged helix' DNA-binding domain"/>
    <property type="match status" value="1"/>
</dbReference>
<keyword evidence="6" id="KW-1185">Reference proteome</keyword>